<dbReference type="EMBL" id="JBHRXJ010000021">
    <property type="protein sequence ID" value="MFC3530199.1"/>
    <property type="molecule type" value="Genomic_DNA"/>
</dbReference>
<accession>A0ABV7R774</accession>
<name>A0ABV7R774_9RHOB</name>
<evidence type="ECO:0000313" key="2">
    <source>
        <dbReference type="Proteomes" id="UP001595721"/>
    </source>
</evidence>
<organism evidence="1 2">
    <name type="scientific">Paracoccus mangrovi</name>
    <dbReference type="NCBI Taxonomy" id="1715645"/>
    <lineage>
        <taxon>Bacteria</taxon>
        <taxon>Pseudomonadati</taxon>
        <taxon>Pseudomonadota</taxon>
        <taxon>Alphaproteobacteria</taxon>
        <taxon>Rhodobacterales</taxon>
        <taxon>Paracoccaceae</taxon>
        <taxon>Paracoccus</taxon>
    </lineage>
</organism>
<proteinExistence type="predicted"/>
<gene>
    <name evidence="1" type="ORF">ACFOMH_18680</name>
</gene>
<evidence type="ECO:0000313" key="1">
    <source>
        <dbReference type="EMBL" id="MFC3530199.1"/>
    </source>
</evidence>
<reference evidence="2" key="1">
    <citation type="journal article" date="2019" name="Int. J. Syst. Evol. Microbiol.">
        <title>The Global Catalogue of Microorganisms (GCM) 10K type strain sequencing project: providing services to taxonomists for standard genome sequencing and annotation.</title>
        <authorList>
            <consortium name="The Broad Institute Genomics Platform"/>
            <consortium name="The Broad Institute Genome Sequencing Center for Infectious Disease"/>
            <person name="Wu L."/>
            <person name="Ma J."/>
        </authorList>
    </citation>
    <scope>NUCLEOTIDE SEQUENCE [LARGE SCALE GENOMIC DNA]</scope>
    <source>
        <strain evidence="2">KCTC 42899</strain>
    </source>
</reference>
<dbReference type="RefSeq" id="WP_377746367.1">
    <property type="nucleotide sequence ID" value="NZ_JBHRXJ010000021.1"/>
</dbReference>
<dbReference type="Proteomes" id="UP001595721">
    <property type="component" value="Unassembled WGS sequence"/>
</dbReference>
<comment type="caution">
    <text evidence="1">The sequence shown here is derived from an EMBL/GenBank/DDBJ whole genome shotgun (WGS) entry which is preliminary data.</text>
</comment>
<protein>
    <submittedName>
        <fullName evidence="1">Uncharacterized protein</fullName>
    </submittedName>
</protein>
<keyword evidence="2" id="KW-1185">Reference proteome</keyword>
<sequence length="119" mass="13813">MAANWRCRLFWGNPFTSPPDGRPRIVKAILCDKPYPIPREIQEMSGPGSDFAPGTGWTIGWECIEQRPVKRWSTKAKARVRKLNLQRRIEKRFPLFAADFIATELARRPRYFAGEDVNH</sequence>